<evidence type="ECO:0000313" key="9">
    <source>
        <dbReference type="EMBL" id="VFT80435.1"/>
    </source>
</evidence>
<name>A0A485K9A8_9STRA</name>
<dbReference type="EMBL" id="CAADRA010000540">
    <property type="protein sequence ID" value="VFT80435.1"/>
    <property type="molecule type" value="Genomic_DNA"/>
</dbReference>
<dbReference type="InterPro" id="IPR002067">
    <property type="entry name" value="MCP"/>
</dbReference>
<keyword evidence="4" id="KW-0677">Repeat</keyword>
<accession>A0A485K9A8</accession>
<dbReference type="GO" id="GO:0016020">
    <property type="term" value="C:membrane"/>
    <property type="evidence" value="ECO:0007669"/>
    <property type="project" value="UniProtKB-SubCell"/>
</dbReference>
<dbReference type="EMBL" id="VJMH01000540">
    <property type="protein sequence ID" value="KAF0715636.1"/>
    <property type="molecule type" value="Genomic_DNA"/>
</dbReference>
<dbReference type="PROSITE" id="PS50920">
    <property type="entry name" value="SOLCAR"/>
    <property type="match status" value="3"/>
</dbReference>
<reference evidence="8" key="2">
    <citation type="submission" date="2019-06" db="EMBL/GenBank/DDBJ databases">
        <title>Genomics analysis of Aphanomyces spp. identifies a new class of oomycete effector associated with host adaptation.</title>
        <authorList>
            <person name="Gaulin E."/>
        </authorList>
    </citation>
    <scope>NUCLEOTIDE SEQUENCE</scope>
    <source>
        <strain evidence="8">CBS 578.67</strain>
    </source>
</reference>
<keyword evidence="10" id="KW-1185">Reference proteome</keyword>
<evidence type="ECO:0000313" key="10">
    <source>
        <dbReference type="Proteomes" id="UP000332933"/>
    </source>
</evidence>
<dbReference type="PANTHER" id="PTHR24089">
    <property type="entry name" value="SOLUTE CARRIER FAMILY 25"/>
    <property type="match status" value="1"/>
</dbReference>
<dbReference type="Proteomes" id="UP000332933">
    <property type="component" value="Unassembled WGS sequence"/>
</dbReference>
<dbReference type="InterPro" id="IPR023395">
    <property type="entry name" value="MCP_dom_sf"/>
</dbReference>
<dbReference type="SUPFAM" id="SSF103506">
    <property type="entry name" value="Mitochondrial carrier"/>
    <property type="match status" value="1"/>
</dbReference>
<keyword evidence="2 7" id="KW-0813">Transport</keyword>
<reference evidence="9 10" key="1">
    <citation type="submission" date="2019-03" db="EMBL/GenBank/DDBJ databases">
        <authorList>
            <person name="Gaulin E."/>
            <person name="Dumas B."/>
        </authorList>
    </citation>
    <scope>NUCLEOTIDE SEQUENCE [LARGE SCALE GENOMIC DNA]</scope>
    <source>
        <strain evidence="9">CBS 568.67</strain>
    </source>
</reference>
<keyword evidence="3 6" id="KW-0812">Transmembrane</keyword>
<evidence type="ECO:0000256" key="2">
    <source>
        <dbReference type="ARBA" id="ARBA00022448"/>
    </source>
</evidence>
<dbReference type="InterPro" id="IPR018108">
    <property type="entry name" value="MCP_transmembrane"/>
</dbReference>
<evidence type="ECO:0000256" key="3">
    <source>
        <dbReference type="ARBA" id="ARBA00022692"/>
    </source>
</evidence>
<keyword evidence="5 6" id="KW-0472">Membrane</keyword>
<comment type="similarity">
    <text evidence="7">Belongs to the mitochondrial carrier (TC 2.A.29) family.</text>
</comment>
<feature type="repeat" description="Solcar" evidence="6">
    <location>
        <begin position="1"/>
        <end position="83"/>
    </location>
</feature>
<gene>
    <name evidence="9" type="primary">Aste57867_3263</name>
    <name evidence="8" type="ORF">As57867_003253</name>
    <name evidence="9" type="ORF">ASTE57867_3263</name>
</gene>
<evidence type="ECO:0000256" key="4">
    <source>
        <dbReference type="ARBA" id="ARBA00022737"/>
    </source>
</evidence>
<feature type="repeat" description="Solcar" evidence="6">
    <location>
        <begin position="93"/>
        <end position="175"/>
    </location>
</feature>
<dbReference type="Gene3D" id="1.50.40.10">
    <property type="entry name" value="Mitochondrial carrier domain"/>
    <property type="match status" value="1"/>
</dbReference>
<dbReference type="PRINTS" id="PR00926">
    <property type="entry name" value="MITOCARRIER"/>
</dbReference>
<feature type="repeat" description="Solcar" evidence="6">
    <location>
        <begin position="193"/>
        <end position="283"/>
    </location>
</feature>
<dbReference type="OrthoDB" id="18574at2759"/>
<sequence length="285" mass="31458">MQSWPSATAGVLAGCITRTVTSPMDVVKINVQVHGRGCIRDTCHNIYKTQGVRGFWKGNLAGCCRLGPYSGIKFCLYEQLDTHLRDAGGSPSSSSTQHALTGAVAGAIATIFVYPMELVRTRLIVSNQTKIGREFRRIWRIAGVRGLYRGCLTGLVGAMPFEGIQFACYEHGKTVAVLHRLPVWRWPPAKTSLDSWDHLALGSLSGAVAQLVVYPLDTVKKRLQLQEVSPQFQVRYLGILDCMAKIVRDEGIRGLYRGSLPNLVRLVPYSAVMFASYESLKELLD</sequence>
<organism evidence="9 10">
    <name type="scientific">Aphanomyces stellatus</name>
    <dbReference type="NCBI Taxonomy" id="120398"/>
    <lineage>
        <taxon>Eukaryota</taxon>
        <taxon>Sar</taxon>
        <taxon>Stramenopiles</taxon>
        <taxon>Oomycota</taxon>
        <taxon>Saprolegniomycetes</taxon>
        <taxon>Saprolegniales</taxon>
        <taxon>Verrucalvaceae</taxon>
        <taxon>Aphanomyces</taxon>
    </lineage>
</organism>
<evidence type="ECO:0000256" key="7">
    <source>
        <dbReference type="RuleBase" id="RU000488"/>
    </source>
</evidence>
<dbReference type="GO" id="GO:0055085">
    <property type="term" value="P:transmembrane transport"/>
    <property type="evidence" value="ECO:0007669"/>
    <property type="project" value="InterPro"/>
</dbReference>
<evidence type="ECO:0000256" key="1">
    <source>
        <dbReference type="ARBA" id="ARBA00004141"/>
    </source>
</evidence>
<proteinExistence type="inferred from homology"/>
<protein>
    <submittedName>
        <fullName evidence="9">Aste57867_3263 protein</fullName>
    </submittedName>
</protein>
<dbReference type="Pfam" id="PF00153">
    <property type="entry name" value="Mito_carr"/>
    <property type="match status" value="3"/>
</dbReference>
<evidence type="ECO:0000313" key="8">
    <source>
        <dbReference type="EMBL" id="KAF0715636.1"/>
    </source>
</evidence>
<evidence type="ECO:0000256" key="6">
    <source>
        <dbReference type="PROSITE-ProRule" id="PRU00282"/>
    </source>
</evidence>
<evidence type="ECO:0000256" key="5">
    <source>
        <dbReference type="ARBA" id="ARBA00023136"/>
    </source>
</evidence>
<comment type="subcellular location">
    <subcellularLocation>
        <location evidence="1">Membrane</location>
        <topology evidence="1">Multi-pass membrane protein</topology>
    </subcellularLocation>
</comment>
<dbReference type="AlphaFoldDB" id="A0A485K9A8"/>